<keyword evidence="2 5" id="KW-0812">Transmembrane</keyword>
<feature type="transmembrane region" description="Helical" evidence="5">
    <location>
        <begin position="97"/>
        <end position="114"/>
    </location>
</feature>
<dbReference type="Proteomes" id="UP000248079">
    <property type="component" value="Unassembled WGS sequence"/>
</dbReference>
<evidence type="ECO:0000256" key="4">
    <source>
        <dbReference type="ARBA" id="ARBA00023136"/>
    </source>
</evidence>
<dbReference type="EMBL" id="QFLI01000004">
    <property type="protein sequence ID" value="PXY01295.1"/>
    <property type="molecule type" value="Genomic_DNA"/>
</dbReference>
<feature type="transmembrane region" description="Helical" evidence="5">
    <location>
        <begin position="240"/>
        <end position="258"/>
    </location>
</feature>
<feature type="transmembrane region" description="Helical" evidence="5">
    <location>
        <begin position="264"/>
        <end position="283"/>
    </location>
</feature>
<feature type="domain" description="EamA" evidence="6">
    <location>
        <begin position="152"/>
        <end position="281"/>
    </location>
</feature>
<dbReference type="PANTHER" id="PTHR22911">
    <property type="entry name" value="ACYL-MALONYL CONDENSING ENZYME-RELATED"/>
    <property type="match status" value="1"/>
</dbReference>
<sequence length="294" mass="32208">MKREGSSYGIFLMILSVIAFGIMTTLVRSMAHVSTYITVFVRFAIGVGVIGILAMMRKIDLKFVRSPLLLLRGVTGTISVALFYLAIVKIGMGKASVYSYSYPLFASLLSAIVLKEKIQTAKWLMMLLALTGIVMVSFQFTEAGKSWSFGWFDFLAMLSAITNAVSILIVKKLHGTDNSYAIFFAQSIVGFWIFLVPANLPELTGPVTSSYILIFIGLASACAQLLNTEGYRHVSIATGSPFHMLIPIVNVIIGVFVFNEVFTTQEIIGSSLVVMACLGILRLNSRMQTQVKHA</sequence>
<feature type="transmembrane region" description="Helical" evidence="5">
    <location>
        <begin position="33"/>
        <end position="56"/>
    </location>
</feature>
<reference evidence="7 8" key="1">
    <citation type="submission" date="2018-05" db="EMBL/GenBank/DDBJ databases">
        <title>Marinifilum breve JC075T sp. nov., a marine bacterium isolated from Yongle Blue Hole in the South China Sea.</title>
        <authorList>
            <person name="Fu T."/>
        </authorList>
    </citation>
    <scope>NUCLEOTIDE SEQUENCE [LARGE SCALE GENOMIC DNA]</scope>
    <source>
        <strain evidence="7 8">JC075</strain>
    </source>
</reference>
<evidence type="ECO:0000313" key="7">
    <source>
        <dbReference type="EMBL" id="PXY01295.1"/>
    </source>
</evidence>
<comment type="caution">
    <text evidence="7">The sequence shown here is derived from an EMBL/GenBank/DDBJ whole genome shotgun (WGS) entry which is preliminary data.</text>
</comment>
<dbReference type="InterPro" id="IPR037185">
    <property type="entry name" value="EmrE-like"/>
</dbReference>
<gene>
    <name evidence="7" type="ORF">DF185_11680</name>
</gene>
<dbReference type="SUPFAM" id="SSF103481">
    <property type="entry name" value="Multidrug resistance efflux transporter EmrE"/>
    <property type="match status" value="2"/>
</dbReference>
<keyword evidence="8" id="KW-1185">Reference proteome</keyword>
<keyword evidence="3 5" id="KW-1133">Transmembrane helix</keyword>
<feature type="transmembrane region" description="Helical" evidence="5">
    <location>
        <begin position="123"/>
        <end position="141"/>
    </location>
</feature>
<protein>
    <recommendedName>
        <fullName evidence="6">EamA domain-containing protein</fullName>
    </recommendedName>
</protein>
<feature type="transmembrane region" description="Helical" evidence="5">
    <location>
        <begin position="210"/>
        <end position="228"/>
    </location>
</feature>
<dbReference type="PANTHER" id="PTHR22911:SF6">
    <property type="entry name" value="SOLUTE CARRIER FAMILY 35 MEMBER G1"/>
    <property type="match status" value="1"/>
</dbReference>
<evidence type="ECO:0000259" key="6">
    <source>
        <dbReference type="Pfam" id="PF00892"/>
    </source>
</evidence>
<dbReference type="Pfam" id="PF00892">
    <property type="entry name" value="EamA"/>
    <property type="match status" value="2"/>
</dbReference>
<feature type="domain" description="EamA" evidence="6">
    <location>
        <begin position="8"/>
        <end position="137"/>
    </location>
</feature>
<dbReference type="GO" id="GO:0016020">
    <property type="term" value="C:membrane"/>
    <property type="evidence" value="ECO:0007669"/>
    <property type="project" value="UniProtKB-SubCell"/>
</dbReference>
<comment type="subcellular location">
    <subcellularLocation>
        <location evidence="1">Membrane</location>
        <topology evidence="1">Multi-pass membrane protein</topology>
    </subcellularLocation>
</comment>
<evidence type="ECO:0000256" key="2">
    <source>
        <dbReference type="ARBA" id="ARBA00022692"/>
    </source>
</evidence>
<keyword evidence="4 5" id="KW-0472">Membrane</keyword>
<accession>A0A2V3ZX88</accession>
<feature type="transmembrane region" description="Helical" evidence="5">
    <location>
        <begin position="7"/>
        <end position="27"/>
    </location>
</feature>
<name>A0A2V3ZX88_9BACT</name>
<dbReference type="OrthoDB" id="597549at2"/>
<evidence type="ECO:0000256" key="5">
    <source>
        <dbReference type="SAM" id="Phobius"/>
    </source>
</evidence>
<evidence type="ECO:0000256" key="3">
    <source>
        <dbReference type="ARBA" id="ARBA00022989"/>
    </source>
</evidence>
<evidence type="ECO:0000313" key="8">
    <source>
        <dbReference type="Proteomes" id="UP000248079"/>
    </source>
</evidence>
<dbReference type="AlphaFoldDB" id="A0A2V3ZX88"/>
<organism evidence="7 8">
    <name type="scientific">Marinifilum breve</name>
    <dbReference type="NCBI Taxonomy" id="2184082"/>
    <lineage>
        <taxon>Bacteria</taxon>
        <taxon>Pseudomonadati</taxon>
        <taxon>Bacteroidota</taxon>
        <taxon>Bacteroidia</taxon>
        <taxon>Marinilabiliales</taxon>
        <taxon>Marinifilaceae</taxon>
    </lineage>
</organism>
<dbReference type="RefSeq" id="WP_110360924.1">
    <property type="nucleotide sequence ID" value="NZ_QFLI01000004.1"/>
</dbReference>
<evidence type="ECO:0000256" key="1">
    <source>
        <dbReference type="ARBA" id="ARBA00004141"/>
    </source>
</evidence>
<feature type="transmembrane region" description="Helical" evidence="5">
    <location>
        <begin position="180"/>
        <end position="198"/>
    </location>
</feature>
<proteinExistence type="predicted"/>
<dbReference type="InterPro" id="IPR000620">
    <property type="entry name" value="EamA_dom"/>
</dbReference>
<feature type="transmembrane region" description="Helical" evidence="5">
    <location>
        <begin position="147"/>
        <end position="168"/>
    </location>
</feature>
<feature type="transmembrane region" description="Helical" evidence="5">
    <location>
        <begin position="68"/>
        <end position="91"/>
    </location>
</feature>